<feature type="domain" description="AMP-dependent synthetase/ligase" evidence="1">
    <location>
        <begin position="75"/>
        <end position="288"/>
    </location>
</feature>
<name>A0AAE3SDS5_9BACT</name>
<dbReference type="Proteomes" id="UP001209229">
    <property type="component" value="Unassembled WGS sequence"/>
</dbReference>
<dbReference type="Pfam" id="PF00501">
    <property type="entry name" value="AMP-binding"/>
    <property type="match status" value="1"/>
</dbReference>
<keyword evidence="3" id="KW-1185">Reference proteome</keyword>
<comment type="caution">
    <text evidence="2">The sequence shown here is derived from an EMBL/GenBank/DDBJ whole genome shotgun (WGS) entry which is preliminary data.</text>
</comment>
<dbReference type="SUPFAM" id="SSF56801">
    <property type="entry name" value="Acetyl-CoA synthetase-like"/>
    <property type="match status" value="1"/>
</dbReference>
<evidence type="ECO:0000313" key="3">
    <source>
        <dbReference type="Proteomes" id="UP001209229"/>
    </source>
</evidence>
<accession>A0AAE3SDS5</accession>
<dbReference type="PANTHER" id="PTHR43845">
    <property type="entry name" value="BLR5969 PROTEIN"/>
    <property type="match status" value="1"/>
</dbReference>
<dbReference type="InterPro" id="IPR042099">
    <property type="entry name" value="ANL_N_sf"/>
</dbReference>
<dbReference type="RefSeq" id="WP_301189137.1">
    <property type="nucleotide sequence ID" value="NZ_JAPDPJ010000004.1"/>
</dbReference>
<dbReference type="EMBL" id="JAPDPJ010000004">
    <property type="protein sequence ID" value="MCW3785565.1"/>
    <property type="molecule type" value="Genomic_DNA"/>
</dbReference>
<evidence type="ECO:0000259" key="1">
    <source>
        <dbReference type="Pfam" id="PF00501"/>
    </source>
</evidence>
<protein>
    <submittedName>
        <fullName evidence="2">AMP-binding protein</fullName>
    </submittedName>
</protein>
<dbReference type="PANTHER" id="PTHR43845:SF1">
    <property type="entry name" value="BLR5969 PROTEIN"/>
    <property type="match status" value="1"/>
</dbReference>
<dbReference type="Gene3D" id="3.30.300.30">
    <property type="match status" value="1"/>
</dbReference>
<dbReference type="AlphaFoldDB" id="A0AAE3SDS5"/>
<dbReference type="InterPro" id="IPR045851">
    <property type="entry name" value="AMP-bd_C_sf"/>
</dbReference>
<gene>
    <name evidence="2" type="ORF">OM075_03765</name>
</gene>
<proteinExistence type="predicted"/>
<evidence type="ECO:0000313" key="2">
    <source>
        <dbReference type="EMBL" id="MCW3785565.1"/>
    </source>
</evidence>
<dbReference type="InterPro" id="IPR000873">
    <property type="entry name" value="AMP-dep_synth/lig_dom"/>
</dbReference>
<organism evidence="2 3">
    <name type="scientific">Plebeiibacterium sediminum</name>
    <dbReference type="NCBI Taxonomy" id="2992112"/>
    <lineage>
        <taxon>Bacteria</taxon>
        <taxon>Pseudomonadati</taxon>
        <taxon>Bacteroidota</taxon>
        <taxon>Bacteroidia</taxon>
        <taxon>Marinilabiliales</taxon>
        <taxon>Marinilabiliaceae</taxon>
        <taxon>Plebeiibacterium</taxon>
    </lineage>
</organism>
<reference evidence="2" key="1">
    <citation type="submission" date="2022-10" db="EMBL/GenBank/DDBJ databases">
        <authorList>
            <person name="Yu W.X."/>
        </authorList>
    </citation>
    <scope>NUCLEOTIDE SEQUENCE</scope>
    <source>
        <strain evidence="2">AAT</strain>
    </source>
</reference>
<sequence length="430" mass="48767">MYIPEIELKPQAEIKRFQEGKLQELLQYLSENSAYYQRFFKTHQVDITEIKTLEDLQKIPTTTKDDLQKYNNDFLCVPKNKIIDYLTTSGTAGDPVVFAETENDLQRLAYNEYISFVCATAKPDDIFQLMVTLDRRFMAGMAYYEGIRKLGAGVVRVGPGNPGLQFDTIERIKPTALVTVPSFLLKLIDYAEQHHIDYQNSSIKKAVCIGESLRNEDFSLNTLGQRIKEKWDIELYSTYASTEMGTAFTDCEFGMGGHHHPEMIIVEFLDDEGNPVPPGTPGEVTITTLGVEGMPLLRFKTGDICNHFVDKCKCGRTTTRLGSVIGRKNQMIKYKGTTLYPPALYDVLNDIENVENYMVCISKNTIGTDDIEIKVGTTKPGDVLKKEVKDCFRAKLRVAPDVTFYTPAEILKMQFPEMSRKPITFVDNRN</sequence>
<dbReference type="Gene3D" id="3.40.50.12780">
    <property type="entry name" value="N-terminal domain of ligase-like"/>
    <property type="match status" value="1"/>
</dbReference>